<keyword evidence="10" id="KW-1185">Reference proteome</keyword>
<comment type="subunit">
    <text evidence="6">Monomer.</text>
</comment>
<dbReference type="InterPro" id="IPR002052">
    <property type="entry name" value="DNA_methylase_N6_adenine_CS"/>
</dbReference>
<feature type="domain" description="Methyltransferase small" evidence="7">
    <location>
        <begin position="180"/>
        <end position="345"/>
    </location>
</feature>
<dbReference type="Gene3D" id="3.40.50.150">
    <property type="entry name" value="Vaccinia Virus protein VP39"/>
    <property type="match status" value="2"/>
</dbReference>
<dbReference type="Pfam" id="PF05175">
    <property type="entry name" value="MTS"/>
    <property type="match status" value="1"/>
</dbReference>
<dbReference type="PANTHER" id="PTHR47816:SF4">
    <property type="entry name" value="RIBOSOMAL RNA SMALL SUBUNIT METHYLTRANSFERASE C"/>
    <property type="match status" value="1"/>
</dbReference>
<dbReference type="Pfam" id="PF08468">
    <property type="entry name" value="MTS_N"/>
    <property type="match status" value="1"/>
</dbReference>
<dbReference type="SUPFAM" id="SSF53335">
    <property type="entry name" value="S-adenosyl-L-methionine-dependent methyltransferases"/>
    <property type="match status" value="1"/>
</dbReference>
<comment type="function">
    <text evidence="6">Specifically methylates the guanine in position 1207 of 16S rRNA in the 30S particle.</text>
</comment>
<comment type="caution">
    <text evidence="9">The sequence shown here is derived from an EMBL/GenBank/DDBJ whole genome shotgun (WGS) entry which is preliminary data.</text>
</comment>
<dbReference type="InterPro" id="IPR046977">
    <property type="entry name" value="RsmC/RlmG"/>
</dbReference>
<keyword evidence="5 6" id="KW-0949">S-adenosyl-L-methionine</keyword>
<dbReference type="InterPro" id="IPR023543">
    <property type="entry name" value="rRNA_ssu_MeTfrase_C"/>
</dbReference>
<dbReference type="PANTHER" id="PTHR47816">
    <property type="entry name" value="RIBOSOMAL RNA SMALL SUBUNIT METHYLTRANSFERASE C"/>
    <property type="match status" value="1"/>
</dbReference>
<dbReference type="Proteomes" id="UP001366060">
    <property type="component" value="Unassembled WGS sequence"/>
</dbReference>
<dbReference type="InterPro" id="IPR029063">
    <property type="entry name" value="SAM-dependent_MTases_sf"/>
</dbReference>
<evidence type="ECO:0000256" key="4">
    <source>
        <dbReference type="ARBA" id="ARBA00022679"/>
    </source>
</evidence>
<dbReference type="CDD" id="cd02440">
    <property type="entry name" value="AdoMet_MTases"/>
    <property type="match status" value="1"/>
</dbReference>
<evidence type="ECO:0000256" key="2">
    <source>
        <dbReference type="ARBA" id="ARBA00022552"/>
    </source>
</evidence>
<keyword evidence="4 6" id="KW-0808">Transferase</keyword>
<dbReference type="RefSeq" id="WP_341626668.1">
    <property type="nucleotide sequence ID" value="NZ_JBAKBA010000003.1"/>
</dbReference>
<evidence type="ECO:0000256" key="3">
    <source>
        <dbReference type="ARBA" id="ARBA00022603"/>
    </source>
</evidence>
<evidence type="ECO:0000259" key="8">
    <source>
        <dbReference type="Pfam" id="PF08468"/>
    </source>
</evidence>
<evidence type="ECO:0000256" key="6">
    <source>
        <dbReference type="HAMAP-Rule" id="MF_01862"/>
    </source>
</evidence>
<organism evidence="9 10">
    <name type="scientific">Psychromonas arctica</name>
    <dbReference type="NCBI Taxonomy" id="168275"/>
    <lineage>
        <taxon>Bacteria</taxon>
        <taxon>Pseudomonadati</taxon>
        <taxon>Pseudomonadota</taxon>
        <taxon>Gammaproteobacteria</taxon>
        <taxon>Alteromonadales</taxon>
        <taxon>Psychromonadaceae</taxon>
        <taxon>Psychromonas</taxon>
    </lineage>
</organism>
<comment type="catalytic activity">
    <reaction evidence="6">
        <text>guanosine(1207) in 16S rRNA + S-adenosyl-L-methionine = N(2)-methylguanosine(1207) in 16S rRNA + S-adenosyl-L-homocysteine + H(+)</text>
        <dbReference type="Rhea" id="RHEA:42736"/>
        <dbReference type="Rhea" id="RHEA-COMP:10213"/>
        <dbReference type="Rhea" id="RHEA-COMP:10214"/>
        <dbReference type="ChEBI" id="CHEBI:15378"/>
        <dbReference type="ChEBI" id="CHEBI:57856"/>
        <dbReference type="ChEBI" id="CHEBI:59789"/>
        <dbReference type="ChEBI" id="CHEBI:74269"/>
        <dbReference type="ChEBI" id="CHEBI:74481"/>
        <dbReference type="EC" id="2.1.1.172"/>
    </reaction>
</comment>
<evidence type="ECO:0000259" key="7">
    <source>
        <dbReference type="Pfam" id="PF05175"/>
    </source>
</evidence>
<reference evidence="9 10" key="1">
    <citation type="submission" date="2024-02" db="EMBL/GenBank/DDBJ databases">
        <title>Bacteria isolated from the canopy kelp, Nereocystis luetkeana.</title>
        <authorList>
            <person name="Pfister C.A."/>
            <person name="Younker I.T."/>
            <person name="Light S.H."/>
        </authorList>
    </citation>
    <scope>NUCLEOTIDE SEQUENCE [LARGE SCALE GENOMIC DNA]</scope>
    <source>
        <strain evidence="9 10">TI.2.07</strain>
    </source>
</reference>
<proteinExistence type="inferred from homology"/>
<dbReference type="InterPro" id="IPR007848">
    <property type="entry name" value="Small_mtfrase_dom"/>
</dbReference>
<dbReference type="HAMAP" id="MF_01862">
    <property type="entry name" value="16SrRNA_methyltr_C"/>
    <property type="match status" value="1"/>
</dbReference>
<comment type="similarity">
    <text evidence="6">Belongs to the methyltransferase superfamily. RsmC family.</text>
</comment>
<dbReference type="EC" id="2.1.1.172" evidence="6"/>
<protein>
    <recommendedName>
        <fullName evidence="6">Ribosomal RNA small subunit methyltransferase C</fullName>
        <ecNumber evidence="6">2.1.1.172</ecNumber>
    </recommendedName>
    <alternativeName>
        <fullName evidence="6">16S rRNA m2G1207 methyltransferase</fullName>
    </alternativeName>
    <alternativeName>
        <fullName evidence="6">rRNA (guanine-N(2)-)-methyltransferase RsmC</fullName>
    </alternativeName>
</protein>
<accession>A0ABU9H804</accession>
<evidence type="ECO:0000313" key="9">
    <source>
        <dbReference type="EMBL" id="MEL0657926.1"/>
    </source>
</evidence>
<feature type="domain" description="Methyltransferase small N-terminal" evidence="8">
    <location>
        <begin position="11"/>
        <end position="171"/>
    </location>
</feature>
<comment type="subcellular location">
    <subcellularLocation>
        <location evidence="6">Cytoplasm</location>
    </subcellularLocation>
</comment>
<evidence type="ECO:0000313" key="10">
    <source>
        <dbReference type="Proteomes" id="UP001366060"/>
    </source>
</evidence>
<dbReference type="GO" id="GO:0052914">
    <property type="term" value="F:16S rRNA (guanine(1207)-N(2))-methyltransferase activity"/>
    <property type="evidence" value="ECO:0007669"/>
    <property type="project" value="UniProtKB-EC"/>
</dbReference>
<gene>
    <name evidence="6 9" type="primary">rsmC</name>
    <name evidence="9" type="ORF">V6255_02140</name>
</gene>
<name>A0ABU9H804_9GAMM</name>
<sequence>MALNQVFSNPSQVLQRNEALFTGKSILVAGNIDDSYPINLERIASSSCFCFNDFRYYDKLKDKLTSSDVHFTADYQGKENQEKFDLLLVYIPKAKNEIEYLLANLTPHLKENADIILVGEKKCGIKSVAPLLVPYSEYSNAIDSARHCSVIYAQLSKPVATFNQQQWIKDYQLNINDISLTIRSLPGVFSFGELDKGSELLLNNLPDDLSGQGLDFGCGAGVLSCYLLKKHQQLQLDLIDVNVYALESAKLTLEKNALQANVFASDVFSNVNKEYDLLLSNPPFHSGQKTNYDAAEEFISKSVNFLKKKGKLTIVANKFLRYEPLLTVTYKKFFEDAQNNKFKVLSCLK</sequence>
<dbReference type="InterPro" id="IPR013675">
    <property type="entry name" value="Mtase_sm_N"/>
</dbReference>
<dbReference type="NCBIfam" id="NF007023">
    <property type="entry name" value="PRK09489.1"/>
    <property type="match status" value="1"/>
</dbReference>
<dbReference type="EMBL" id="JBAKBA010000003">
    <property type="protein sequence ID" value="MEL0657926.1"/>
    <property type="molecule type" value="Genomic_DNA"/>
</dbReference>
<dbReference type="PROSITE" id="PS00092">
    <property type="entry name" value="N6_MTASE"/>
    <property type="match status" value="1"/>
</dbReference>
<keyword evidence="3 6" id="KW-0489">Methyltransferase</keyword>
<keyword evidence="1 6" id="KW-0963">Cytoplasm</keyword>
<keyword evidence="2 6" id="KW-0698">rRNA processing</keyword>
<evidence type="ECO:0000256" key="5">
    <source>
        <dbReference type="ARBA" id="ARBA00022691"/>
    </source>
</evidence>
<evidence type="ECO:0000256" key="1">
    <source>
        <dbReference type="ARBA" id="ARBA00022490"/>
    </source>
</evidence>